<accession>A0ABR9TRC5</accession>
<evidence type="ECO:0000313" key="2">
    <source>
        <dbReference type="Proteomes" id="UP000640614"/>
    </source>
</evidence>
<proteinExistence type="predicted"/>
<keyword evidence="2" id="KW-1185">Reference proteome</keyword>
<reference evidence="1 2" key="1">
    <citation type="submission" date="2018-07" db="EMBL/GenBank/DDBJ databases">
        <title>Genome assembly of strain KB82.</title>
        <authorList>
            <person name="Kukolya J."/>
            <person name="Horvath B."/>
            <person name="Nagy I."/>
            <person name="Toth A."/>
        </authorList>
    </citation>
    <scope>NUCLEOTIDE SEQUENCE [LARGE SCALE GENOMIC DNA]</scope>
    <source>
        <strain evidence="1 2">Kb82</strain>
    </source>
</reference>
<protein>
    <submittedName>
        <fullName evidence="1">Uncharacterized protein</fullName>
    </submittedName>
</protein>
<sequence length="73" mass="8600">MKKNEKGCLVGVNFFYKSEIKKSVSFALTDFKSTKQPNLILKKLKSIWDTIFVTAFIEDDLVAKRLRAFHYYF</sequence>
<evidence type="ECO:0000313" key="1">
    <source>
        <dbReference type="EMBL" id="MBE8727609.1"/>
    </source>
</evidence>
<organism evidence="1 2">
    <name type="scientific">Flavobacterium hungaricum</name>
    <dbReference type="NCBI Taxonomy" id="2082725"/>
    <lineage>
        <taxon>Bacteria</taxon>
        <taxon>Pseudomonadati</taxon>
        <taxon>Bacteroidota</taxon>
        <taxon>Flavobacteriia</taxon>
        <taxon>Flavobacteriales</taxon>
        <taxon>Flavobacteriaceae</taxon>
        <taxon>Flavobacterium</taxon>
    </lineage>
</organism>
<dbReference type="EMBL" id="PRDM01000005">
    <property type="protein sequence ID" value="MBE8727609.1"/>
    <property type="molecule type" value="Genomic_DNA"/>
</dbReference>
<dbReference type="Proteomes" id="UP000640614">
    <property type="component" value="Unassembled WGS sequence"/>
</dbReference>
<gene>
    <name evidence="1" type="ORF">C4F50_22060</name>
</gene>
<name>A0ABR9TRC5_9FLAO</name>
<comment type="caution">
    <text evidence="1">The sequence shown here is derived from an EMBL/GenBank/DDBJ whole genome shotgun (WGS) entry which is preliminary data.</text>
</comment>